<dbReference type="HOGENOM" id="CLU_2735403_0_0_0"/>
<sequence>MGVPSSPKTVGIRKAAKFEGVALEVCCRAFPAWLPLLSMTANAYAAINLREMALSFTLPIRGAKGFSPRYK</sequence>
<evidence type="ECO:0000313" key="2">
    <source>
        <dbReference type="Proteomes" id="UP000009149"/>
    </source>
</evidence>
<protein>
    <submittedName>
        <fullName evidence="1">Uncharacterized protein</fullName>
    </submittedName>
</protein>
<name>B3DVA7_METI4</name>
<reference evidence="1 2" key="1">
    <citation type="journal article" date="2008" name="Biol. Direct">
        <title>Complete genome sequence of the extremely acidophilic methanotroph isolate V4, Methylacidiphilum infernorum, a representative of the bacterial phylum Verrucomicrobia.</title>
        <authorList>
            <person name="Hou S."/>
            <person name="Makarova K.S."/>
            <person name="Saw J.H."/>
            <person name="Senin P."/>
            <person name="Ly B.V."/>
            <person name="Zhou Z."/>
            <person name="Ren Y."/>
            <person name="Wang J."/>
            <person name="Galperin M.Y."/>
            <person name="Omelchenko M.V."/>
            <person name="Wolf Y.I."/>
            <person name="Yutin N."/>
            <person name="Koonin E.V."/>
            <person name="Stott M.B."/>
            <person name="Mountain B.W."/>
            <person name="Crowe M.A."/>
            <person name="Smirnova A.V."/>
            <person name="Dunfield P.F."/>
            <person name="Feng L."/>
            <person name="Wang L."/>
            <person name="Alam M."/>
        </authorList>
    </citation>
    <scope>NUCLEOTIDE SEQUENCE [LARGE SCALE GENOMIC DNA]</scope>
    <source>
        <strain evidence="2">Isolate V4</strain>
    </source>
</reference>
<dbReference type="AlphaFoldDB" id="B3DVA7"/>
<organism evidence="1 2">
    <name type="scientific">Methylacidiphilum infernorum (isolate V4)</name>
    <name type="common">Methylokorus infernorum (strain V4)</name>
    <dbReference type="NCBI Taxonomy" id="481448"/>
    <lineage>
        <taxon>Bacteria</taxon>
        <taxon>Pseudomonadati</taxon>
        <taxon>Verrucomicrobiota</taxon>
        <taxon>Methylacidiphilae</taxon>
        <taxon>Methylacidiphilales</taxon>
        <taxon>Methylacidiphilaceae</taxon>
        <taxon>Methylacidiphilum (ex Ratnadevi et al. 2023)</taxon>
    </lineage>
</organism>
<dbReference type="EMBL" id="CP000975">
    <property type="protein sequence ID" value="ACD83260.1"/>
    <property type="molecule type" value="Genomic_DNA"/>
</dbReference>
<dbReference type="KEGG" id="min:Minf_1205"/>
<accession>B3DVA7</accession>
<dbReference type="Proteomes" id="UP000009149">
    <property type="component" value="Chromosome"/>
</dbReference>
<gene>
    <name evidence="1" type="ordered locus">Minf_1205</name>
</gene>
<evidence type="ECO:0000313" key="1">
    <source>
        <dbReference type="EMBL" id="ACD83260.1"/>
    </source>
</evidence>
<proteinExistence type="predicted"/>